<accession>A0A4T0X1K7</accession>
<comment type="caution">
    <text evidence="1">The sequence shown here is derived from an EMBL/GenBank/DDBJ whole genome shotgun (WGS) entry which is preliminary data.</text>
</comment>
<gene>
    <name evidence="1" type="ORF">CANINC_002251</name>
</gene>
<protein>
    <submittedName>
        <fullName evidence="1">Uncharacterized protein</fullName>
    </submittedName>
</protein>
<evidence type="ECO:0000313" key="1">
    <source>
        <dbReference type="EMBL" id="TID28847.1"/>
    </source>
</evidence>
<name>A0A4T0X1K7_9ASCO</name>
<keyword evidence="2" id="KW-1185">Reference proteome</keyword>
<proteinExistence type="predicted"/>
<dbReference type="AlphaFoldDB" id="A0A4T0X1K7"/>
<dbReference type="Proteomes" id="UP000307173">
    <property type="component" value="Unassembled WGS sequence"/>
</dbReference>
<dbReference type="EMBL" id="SELW01000367">
    <property type="protein sequence ID" value="TID28847.1"/>
    <property type="molecule type" value="Genomic_DNA"/>
</dbReference>
<organism evidence="1 2">
    <name type="scientific">Pichia inconspicua</name>
    <dbReference type="NCBI Taxonomy" id="52247"/>
    <lineage>
        <taxon>Eukaryota</taxon>
        <taxon>Fungi</taxon>
        <taxon>Dikarya</taxon>
        <taxon>Ascomycota</taxon>
        <taxon>Saccharomycotina</taxon>
        <taxon>Pichiomycetes</taxon>
        <taxon>Pichiales</taxon>
        <taxon>Pichiaceae</taxon>
        <taxon>Pichia</taxon>
    </lineage>
</organism>
<dbReference type="OrthoDB" id="3996041at2759"/>
<evidence type="ECO:0000313" key="2">
    <source>
        <dbReference type="Proteomes" id="UP000307173"/>
    </source>
</evidence>
<sequence>MSIILNNNASILEKENHLTIHDRERRVSVVETTENIEGVGATLTKVISFNDDANQGENEEEEEDNYYTTFVPTVSCDSYDSVNVYGHNIQA</sequence>
<reference evidence="1 2" key="1">
    <citation type="journal article" date="2019" name="Front. Genet.">
        <title>Whole-Genome Sequencing of the Opportunistic Yeast Pathogen Candida inconspicua Uncovers Its Hybrid Origin.</title>
        <authorList>
            <person name="Mixao V."/>
            <person name="Hansen A.P."/>
            <person name="Saus E."/>
            <person name="Boekhout T."/>
            <person name="Lass-Florl C."/>
            <person name="Gabaldon T."/>
        </authorList>
    </citation>
    <scope>NUCLEOTIDE SEQUENCE [LARGE SCALE GENOMIC DNA]</scope>
    <source>
        <strain evidence="1 2">CBS 180</strain>
    </source>
</reference>